<organism evidence="1">
    <name type="scientific">Arundo donax</name>
    <name type="common">Giant reed</name>
    <name type="synonym">Donax arundinaceus</name>
    <dbReference type="NCBI Taxonomy" id="35708"/>
    <lineage>
        <taxon>Eukaryota</taxon>
        <taxon>Viridiplantae</taxon>
        <taxon>Streptophyta</taxon>
        <taxon>Embryophyta</taxon>
        <taxon>Tracheophyta</taxon>
        <taxon>Spermatophyta</taxon>
        <taxon>Magnoliopsida</taxon>
        <taxon>Liliopsida</taxon>
        <taxon>Poales</taxon>
        <taxon>Poaceae</taxon>
        <taxon>PACMAD clade</taxon>
        <taxon>Arundinoideae</taxon>
        <taxon>Arundineae</taxon>
        <taxon>Arundo</taxon>
    </lineage>
</organism>
<protein>
    <submittedName>
        <fullName evidence="1">Uncharacterized protein</fullName>
    </submittedName>
</protein>
<dbReference type="EMBL" id="GBRH01256890">
    <property type="protein sequence ID" value="JAD41005.1"/>
    <property type="molecule type" value="Transcribed_RNA"/>
</dbReference>
<reference evidence="1" key="2">
    <citation type="journal article" date="2015" name="Data Brief">
        <title>Shoot transcriptome of the giant reed, Arundo donax.</title>
        <authorList>
            <person name="Barrero R.A."/>
            <person name="Guerrero F.D."/>
            <person name="Moolhuijzen P."/>
            <person name="Goolsby J.A."/>
            <person name="Tidwell J."/>
            <person name="Bellgard S.E."/>
            <person name="Bellgard M.I."/>
        </authorList>
    </citation>
    <scope>NUCLEOTIDE SEQUENCE</scope>
    <source>
        <tissue evidence="1">Shoot tissue taken approximately 20 cm above the soil surface</tissue>
    </source>
</reference>
<proteinExistence type="predicted"/>
<dbReference type="AlphaFoldDB" id="A0A0A8ZW67"/>
<name>A0A0A8ZW67_ARUDO</name>
<evidence type="ECO:0000313" key="1">
    <source>
        <dbReference type="EMBL" id="JAD41005.1"/>
    </source>
</evidence>
<reference evidence="1" key="1">
    <citation type="submission" date="2014-09" db="EMBL/GenBank/DDBJ databases">
        <authorList>
            <person name="Magalhaes I.L.F."/>
            <person name="Oliveira U."/>
            <person name="Santos F.R."/>
            <person name="Vidigal T.H.D.A."/>
            <person name="Brescovit A.D."/>
            <person name="Santos A.J."/>
        </authorList>
    </citation>
    <scope>NUCLEOTIDE SEQUENCE</scope>
    <source>
        <tissue evidence="1">Shoot tissue taken approximately 20 cm above the soil surface</tissue>
    </source>
</reference>
<sequence length="60" mass="7095">MIKGHSSQYEVLLTNYMDSYQGSKIRLIMHPVFRTEELKQVLPIKLQLFSLIIGHRSRHL</sequence>
<accession>A0A0A8ZW67</accession>